<dbReference type="SMART" id="SM00530">
    <property type="entry name" value="HTH_XRE"/>
    <property type="match status" value="1"/>
</dbReference>
<protein>
    <submittedName>
        <fullName evidence="2">XRE family transcriptional regulator</fullName>
    </submittedName>
</protein>
<dbReference type="PROSITE" id="PS50943">
    <property type="entry name" value="HTH_CROC1"/>
    <property type="match status" value="1"/>
</dbReference>
<evidence type="ECO:0000259" key="1">
    <source>
        <dbReference type="PROSITE" id="PS50943"/>
    </source>
</evidence>
<accession>A0A0H2MES5</accession>
<keyword evidence="3" id="KW-1185">Reference proteome</keyword>
<dbReference type="Gene3D" id="1.10.260.40">
    <property type="entry name" value="lambda repressor-like DNA-binding domains"/>
    <property type="match status" value="1"/>
</dbReference>
<dbReference type="CDD" id="cd00093">
    <property type="entry name" value="HTH_XRE"/>
    <property type="match status" value="1"/>
</dbReference>
<dbReference type="STRING" id="1489064.WH96_10515"/>
<dbReference type="Proteomes" id="UP000035444">
    <property type="component" value="Unassembled WGS sequence"/>
</dbReference>
<evidence type="ECO:0000313" key="2">
    <source>
        <dbReference type="EMBL" id="KLN60883.1"/>
    </source>
</evidence>
<dbReference type="Pfam" id="PF13560">
    <property type="entry name" value="HTH_31"/>
    <property type="match status" value="1"/>
</dbReference>
<dbReference type="EMBL" id="LAQL01000006">
    <property type="protein sequence ID" value="KLN60883.1"/>
    <property type="molecule type" value="Genomic_DNA"/>
</dbReference>
<dbReference type="PATRIC" id="fig|1489064.4.peg.3400"/>
<evidence type="ECO:0000313" key="3">
    <source>
        <dbReference type="Proteomes" id="UP000035444"/>
    </source>
</evidence>
<dbReference type="InterPro" id="IPR001387">
    <property type="entry name" value="Cro/C1-type_HTH"/>
</dbReference>
<organism evidence="2 3">
    <name type="scientific">Kiloniella spongiae</name>
    <dbReference type="NCBI Taxonomy" id="1489064"/>
    <lineage>
        <taxon>Bacteria</taxon>
        <taxon>Pseudomonadati</taxon>
        <taxon>Pseudomonadota</taxon>
        <taxon>Alphaproteobacteria</taxon>
        <taxon>Rhodospirillales</taxon>
        <taxon>Kiloniellaceae</taxon>
        <taxon>Kiloniella</taxon>
    </lineage>
</organism>
<feature type="domain" description="HTH cro/C1-type" evidence="1">
    <location>
        <begin position="8"/>
        <end position="66"/>
    </location>
</feature>
<dbReference type="InterPro" id="IPR010982">
    <property type="entry name" value="Lambda_DNA-bd_dom_sf"/>
</dbReference>
<proteinExistence type="predicted"/>
<dbReference type="AlphaFoldDB" id="A0A0H2MES5"/>
<dbReference type="OrthoDB" id="9809730at2"/>
<reference evidence="2 3" key="1">
    <citation type="submission" date="2015-03" db="EMBL/GenBank/DDBJ databases">
        <title>Genome Sequence of Kiloniella spongiae MEBiC09566, isolated from a marine sponge.</title>
        <authorList>
            <person name="Shao Z."/>
            <person name="Wang L."/>
            <person name="Li X."/>
        </authorList>
    </citation>
    <scope>NUCLEOTIDE SEQUENCE [LARGE SCALE GENOMIC DNA]</scope>
    <source>
        <strain evidence="2 3">MEBiC09566</strain>
    </source>
</reference>
<gene>
    <name evidence="2" type="ORF">WH96_10515</name>
</gene>
<sequence>MTPFGHKLREIRAERNITLKDMAKGLSVSSAYLSSIEHGHRGQPSRRFVHRVCQYLNIIWDDAEELEELAIRSDPKVSVNTAGLSPKATYFANCLAEKISTLDDEQIEAMMKVMDEEFDGNLDSSSE</sequence>
<dbReference type="RefSeq" id="WP_047764095.1">
    <property type="nucleotide sequence ID" value="NZ_LAQL01000006.1"/>
</dbReference>
<name>A0A0H2MES5_9PROT</name>
<dbReference type="SUPFAM" id="SSF47413">
    <property type="entry name" value="lambda repressor-like DNA-binding domains"/>
    <property type="match status" value="1"/>
</dbReference>
<comment type="caution">
    <text evidence="2">The sequence shown here is derived from an EMBL/GenBank/DDBJ whole genome shotgun (WGS) entry which is preliminary data.</text>
</comment>
<dbReference type="GO" id="GO:0003677">
    <property type="term" value="F:DNA binding"/>
    <property type="evidence" value="ECO:0007669"/>
    <property type="project" value="InterPro"/>
</dbReference>